<evidence type="ECO:0000259" key="11">
    <source>
        <dbReference type="Pfam" id="PF07992"/>
    </source>
</evidence>
<dbReference type="Gene3D" id="3.20.20.70">
    <property type="entry name" value="Aldolase class I"/>
    <property type="match status" value="1"/>
</dbReference>
<evidence type="ECO:0000256" key="2">
    <source>
        <dbReference type="ARBA" id="ARBA00001966"/>
    </source>
</evidence>
<dbReference type="InterPro" id="IPR013785">
    <property type="entry name" value="Aldolase_TIM"/>
</dbReference>
<evidence type="ECO:0000313" key="13">
    <source>
        <dbReference type="Proteomes" id="UP001056429"/>
    </source>
</evidence>
<evidence type="ECO:0000256" key="6">
    <source>
        <dbReference type="ARBA" id="ARBA00022723"/>
    </source>
</evidence>
<evidence type="ECO:0000256" key="9">
    <source>
        <dbReference type="ARBA" id="ARBA00023014"/>
    </source>
</evidence>
<gene>
    <name evidence="12" type="ORF">KDK92_15730</name>
</gene>
<name>A0A9J6P6Q4_9CLOT</name>
<reference evidence="12" key="2">
    <citation type="submission" date="2021-04" db="EMBL/GenBank/DDBJ databases">
        <authorList>
            <person name="Dong X."/>
        </authorList>
    </citation>
    <scope>NUCLEOTIDE SEQUENCE</scope>
    <source>
        <strain evidence="12">ZWT</strain>
    </source>
</reference>
<dbReference type="PANTHER" id="PTHR42917">
    <property type="entry name" value="2,4-DIENOYL-COA REDUCTASE"/>
    <property type="match status" value="1"/>
</dbReference>
<feature type="domain" description="NADH:flavin oxidoreductase/NADH oxidase N-terminal" evidence="10">
    <location>
        <begin position="40"/>
        <end position="303"/>
    </location>
</feature>
<keyword evidence="8" id="KW-0408">Iron</keyword>
<dbReference type="InterPro" id="IPR023753">
    <property type="entry name" value="FAD/NAD-binding_dom"/>
</dbReference>
<comment type="caution">
    <text evidence="12">The sequence shown here is derived from an EMBL/GenBank/DDBJ whole genome shotgun (WGS) entry which is preliminary data.</text>
</comment>
<evidence type="ECO:0000259" key="10">
    <source>
        <dbReference type="Pfam" id="PF00724"/>
    </source>
</evidence>
<feature type="domain" description="NADH:flavin oxidoreductase/NADH oxidase N-terminal" evidence="10">
    <location>
        <begin position="350"/>
        <end position="409"/>
    </location>
</feature>
<sequence length="756" mass="85306">MENKYQKQIEELMKNLDSWFEDPKKLEDGKMTSNLFPYNKLFEPIQINKLKIKNRIVMGPMGNVSMADETGKPNEKMIQYFLERAKGGVGLITSGMTPVYWKDDPSYEDLNSTGIFPRLDSHRSSYAGWRELVEGCHAYGSRFFIQLAPGMGRVGNPECLTKKKKFPISSSFNPNWYIPQIPCRPLTDRECRRIINHTGQIASDSKELGIDGVYLHGHSGYLIEQMTDPAYNRRKLGRFSNWQTFGLNTVNEIRKRCGKFYPIHYRIDLSLVLHETYGDRMKSVKVLKKFSNGRTADMTLDYMKNLVEAGVDAFDVDLGGYDNWWMPHPPNGMPPGVYIELADMVKRYFKENNIKSNIGLSIPIIAVGKLGYPDLAERALREDKCDMVMLARPLLADPFWPNKVYSGRISEIIPCIGDHEGCLGQLAIGGHPHCAVNPRTAFEHKYNNDMSPTPTPKKIAVIGAGPAGVIFACTAAKRGHDVTIYDKNKKAGGMIIPGSKPKIKFELQNYVDYLNNELKRTKKSFKLTTQFNTLVTEEILNKENFEAIVLCTGTKPLKPPIDGVTLPSVILGVDFLNNPTLVENDKEIVIIGGSDVGCEIAHMLSFEMNKKVTIIEMTPYFMKKTCTSNRHYMIYNLHKNGVKLMNCSTVKRINKNSVEVSQNISKTVPDPYITWTPILPDNIENPFKKKIKANNEIITINTDKVILCTGSQPKDDLYYKCTRNRIASEIHNIGDSFSCGRVLEAVKAAYALGNSI</sequence>
<organism evidence="12 13">
    <name type="scientific">Oceanirhabdus seepicola</name>
    <dbReference type="NCBI Taxonomy" id="2828781"/>
    <lineage>
        <taxon>Bacteria</taxon>
        <taxon>Bacillati</taxon>
        <taxon>Bacillota</taxon>
        <taxon>Clostridia</taxon>
        <taxon>Eubacteriales</taxon>
        <taxon>Clostridiaceae</taxon>
        <taxon>Oceanirhabdus</taxon>
    </lineage>
</organism>
<dbReference type="InterPro" id="IPR036188">
    <property type="entry name" value="FAD/NAD-bd_sf"/>
</dbReference>
<dbReference type="EMBL" id="JAGSOJ010000003">
    <property type="protein sequence ID" value="MCM1991184.1"/>
    <property type="molecule type" value="Genomic_DNA"/>
</dbReference>
<evidence type="ECO:0000313" key="12">
    <source>
        <dbReference type="EMBL" id="MCM1991184.1"/>
    </source>
</evidence>
<comment type="similarity">
    <text evidence="3">In the N-terminal section; belongs to the NADH:flavin oxidoreductase/NADH oxidase family.</text>
</comment>
<evidence type="ECO:0000256" key="8">
    <source>
        <dbReference type="ARBA" id="ARBA00023004"/>
    </source>
</evidence>
<feature type="domain" description="FAD/NAD(P)-binding" evidence="11">
    <location>
        <begin position="458"/>
        <end position="718"/>
    </location>
</feature>
<dbReference type="Gene3D" id="3.50.50.60">
    <property type="entry name" value="FAD/NAD(P)-binding domain"/>
    <property type="match status" value="1"/>
</dbReference>
<comment type="cofactor">
    <cofactor evidence="2">
        <name>[4Fe-4S] cluster</name>
        <dbReference type="ChEBI" id="CHEBI:49883"/>
    </cofactor>
</comment>
<protein>
    <submittedName>
        <fullName evidence="12">FAD-dependent oxidoreductase</fullName>
    </submittedName>
</protein>
<dbReference type="SUPFAM" id="SSF51395">
    <property type="entry name" value="FMN-linked oxidoreductases"/>
    <property type="match status" value="1"/>
</dbReference>
<evidence type="ECO:0000256" key="3">
    <source>
        <dbReference type="ARBA" id="ARBA00011048"/>
    </source>
</evidence>
<accession>A0A9J6P6Q4</accession>
<proteinExistence type="inferred from homology"/>
<dbReference type="GO" id="GO:0051536">
    <property type="term" value="F:iron-sulfur cluster binding"/>
    <property type="evidence" value="ECO:0007669"/>
    <property type="project" value="UniProtKB-KW"/>
</dbReference>
<dbReference type="RefSeq" id="WP_250860292.1">
    <property type="nucleotide sequence ID" value="NZ_JAGSOJ010000003.1"/>
</dbReference>
<keyword evidence="4" id="KW-0285">Flavoprotein</keyword>
<evidence type="ECO:0000256" key="1">
    <source>
        <dbReference type="ARBA" id="ARBA00001917"/>
    </source>
</evidence>
<dbReference type="PANTHER" id="PTHR42917:SF2">
    <property type="entry name" value="2,4-DIENOYL-COA REDUCTASE [(2E)-ENOYL-COA-PRODUCING]"/>
    <property type="match status" value="1"/>
</dbReference>
<dbReference type="GO" id="GO:0046872">
    <property type="term" value="F:metal ion binding"/>
    <property type="evidence" value="ECO:0007669"/>
    <property type="project" value="UniProtKB-KW"/>
</dbReference>
<keyword evidence="13" id="KW-1185">Reference proteome</keyword>
<keyword evidence="6" id="KW-0479">Metal-binding</keyword>
<dbReference type="Gene3D" id="3.40.50.720">
    <property type="entry name" value="NAD(P)-binding Rossmann-like Domain"/>
    <property type="match status" value="1"/>
</dbReference>
<comment type="cofactor">
    <cofactor evidence="1">
        <name>FMN</name>
        <dbReference type="ChEBI" id="CHEBI:58210"/>
    </cofactor>
</comment>
<dbReference type="Proteomes" id="UP001056429">
    <property type="component" value="Unassembled WGS sequence"/>
</dbReference>
<dbReference type="Pfam" id="PF07992">
    <property type="entry name" value="Pyr_redox_2"/>
    <property type="match status" value="1"/>
</dbReference>
<evidence type="ECO:0000256" key="5">
    <source>
        <dbReference type="ARBA" id="ARBA00022643"/>
    </source>
</evidence>
<dbReference type="GO" id="GO:0016491">
    <property type="term" value="F:oxidoreductase activity"/>
    <property type="evidence" value="ECO:0007669"/>
    <property type="project" value="UniProtKB-KW"/>
</dbReference>
<keyword evidence="5" id="KW-0288">FMN</keyword>
<evidence type="ECO:0000256" key="4">
    <source>
        <dbReference type="ARBA" id="ARBA00022630"/>
    </source>
</evidence>
<dbReference type="AlphaFoldDB" id="A0A9J6P6Q4"/>
<dbReference type="GO" id="GO:0010181">
    <property type="term" value="F:FMN binding"/>
    <property type="evidence" value="ECO:0007669"/>
    <property type="project" value="InterPro"/>
</dbReference>
<dbReference type="SUPFAM" id="SSF51971">
    <property type="entry name" value="Nucleotide-binding domain"/>
    <property type="match status" value="1"/>
</dbReference>
<dbReference type="InterPro" id="IPR051793">
    <property type="entry name" value="NADH:flavin_oxidoreductase"/>
</dbReference>
<dbReference type="PRINTS" id="PR00469">
    <property type="entry name" value="PNDRDTASEII"/>
</dbReference>
<keyword evidence="9" id="KW-0411">Iron-sulfur</keyword>
<evidence type="ECO:0000256" key="7">
    <source>
        <dbReference type="ARBA" id="ARBA00023002"/>
    </source>
</evidence>
<keyword evidence="7" id="KW-0560">Oxidoreductase</keyword>
<dbReference type="InterPro" id="IPR001155">
    <property type="entry name" value="OxRdtase_FMN_N"/>
</dbReference>
<reference evidence="12" key="1">
    <citation type="journal article" date="2021" name="mSystems">
        <title>Bacteria and Archaea Synergistically Convert Glycine Betaine to Biogenic Methane in the Formosa Cold Seep of the South China Sea.</title>
        <authorList>
            <person name="Li L."/>
            <person name="Zhang W."/>
            <person name="Zhang S."/>
            <person name="Song L."/>
            <person name="Sun Q."/>
            <person name="Zhang H."/>
            <person name="Xiang H."/>
            <person name="Dong X."/>
        </authorList>
    </citation>
    <scope>NUCLEOTIDE SEQUENCE</scope>
    <source>
        <strain evidence="12">ZWT</strain>
    </source>
</reference>
<dbReference type="PRINTS" id="PR00368">
    <property type="entry name" value="FADPNR"/>
</dbReference>
<dbReference type="Pfam" id="PF00724">
    <property type="entry name" value="Oxidored_FMN"/>
    <property type="match status" value="2"/>
</dbReference>